<organism evidence="1 2">
    <name type="scientific">Salix viminalis</name>
    <name type="common">Common osier</name>
    <name type="synonym">Basket willow</name>
    <dbReference type="NCBI Taxonomy" id="40686"/>
    <lineage>
        <taxon>Eukaryota</taxon>
        <taxon>Viridiplantae</taxon>
        <taxon>Streptophyta</taxon>
        <taxon>Embryophyta</taxon>
        <taxon>Tracheophyta</taxon>
        <taxon>Spermatophyta</taxon>
        <taxon>Magnoliopsida</taxon>
        <taxon>eudicotyledons</taxon>
        <taxon>Gunneridae</taxon>
        <taxon>Pentapetalae</taxon>
        <taxon>rosids</taxon>
        <taxon>fabids</taxon>
        <taxon>Malpighiales</taxon>
        <taxon>Salicaceae</taxon>
        <taxon>Saliceae</taxon>
        <taxon>Salix</taxon>
    </lineage>
</organism>
<gene>
    <name evidence="1" type="ORF">OIU85_019182</name>
</gene>
<accession>A0A9Q0UVA9</accession>
<evidence type="ECO:0000313" key="2">
    <source>
        <dbReference type="Proteomes" id="UP001151529"/>
    </source>
</evidence>
<name>A0A9Q0UVA9_SALVM</name>
<dbReference type="AlphaFoldDB" id="A0A9Q0UVA9"/>
<proteinExistence type="predicted"/>
<dbReference type="EMBL" id="JAPFFL010000003">
    <property type="protein sequence ID" value="KAJ6737086.1"/>
    <property type="molecule type" value="Genomic_DNA"/>
</dbReference>
<sequence length="104" mass="11598">MLIYEDIYFDAVVQMEESLWLFTGIQLNIAIMHSALRNDVEFLTKEAYFNSFGGFIFIDFLTLTAVICKSKAEPNAAVDTVGGQNTPLTLICILTVRQCLGVDP</sequence>
<comment type="caution">
    <text evidence="1">The sequence shown here is derived from an EMBL/GenBank/DDBJ whole genome shotgun (WGS) entry which is preliminary data.</text>
</comment>
<reference evidence="1" key="1">
    <citation type="submission" date="2022-11" db="EMBL/GenBank/DDBJ databases">
        <authorList>
            <person name="Hyden B.L."/>
            <person name="Feng K."/>
            <person name="Yates T."/>
            <person name="Jawdy S."/>
            <person name="Smart L.B."/>
            <person name="Muchero W."/>
        </authorList>
    </citation>
    <scope>NUCLEOTIDE SEQUENCE</scope>
    <source>
        <tissue evidence="1">Shoot tip</tissue>
    </source>
</reference>
<reference evidence="1" key="2">
    <citation type="journal article" date="2023" name="Int. J. Mol. Sci.">
        <title>De Novo Assembly and Annotation of 11 Diverse Shrub Willow (Salix) Genomes Reveals Novel Gene Organization in Sex-Linked Regions.</title>
        <authorList>
            <person name="Hyden B."/>
            <person name="Feng K."/>
            <person name="Yates T.B."/>
            <person name="Jawdy S."/>
            <person name="Cereghino C."/>
            <person name="Smart L.B."/>
            <person name="Muchero W."/>
        </authorList>
    </citation>
    <scope>NUCLEOTIDE SEQUENCE [LARGE SCALE GENOMIC DNA]</scope>
    <source>
        <tissue evidence="1">Shoot tip</tissue>
    </source>
</reference>
<evidence type="ECO:0000313" key="1">
    <source>
        <dbReference type="EMBL" id="KAJ6737086.1"/>
    </source>
</evidence>
<dbReference type="Proteomes" id="UP001151529">
    <property type="component" value="Chromosome 5"/>
</dbReference>
<keyword evidence="2" id="KW-1185">Reference proteome</keyword>
<protein>
    <submittedName>
        <fullName evidence="1">Uncharacterized protein</fullName>
    </submittedName>
</protein>